<dbReference type="AlphaFoldDB" id="A0A7D6ZNS5"/>
<dbReference type="EMBL" id="CP059399">
    <property type="protein sequence ID" value="QLY29905.1"/>
    <property type="molecule type" value="Genomic_DNA"/>
</dbReference>
<sequence>MTHHTLAELREFTRHWLDRYRMTPQERANRAVGYTPPAVVSASLGYHAPRR</sequence>
<reference evidence="1 2" key="1">
    <citation type="submission" date="2020-07" db="EMBL/GenBank/DDBJ databases">
        <authorList>
            <person name="Zhuang K."/>
            <person name="Ran Y."/>
        </authorList>
    </citation>
    <scope>NUCLEOTIDE SEQUENCE [LARGE SCALE GENOMIC DNA]</scope>
    <source>
        <strain evidence="1 2">WCH-YHL-001</strain>
    </source>
</reference>
<dbReference type="Proteomes" id="UP000515512">
    <property type="component" value="Chromosome"/>
</dbReference>
<dbReference type="KEGG" id="nhu:H0264_32625"/>
<accession>A0A7D6ZNS5</accession>
<evidence type="ECO:0000313" key="2">
    <source>
        <dbReference type="Proteomes" id="UP000515512"/>
    </source>
</evidence>
<evidence type="ECO:0000313" key="1">
    <source>
        <dbReference type="EMBL" id="QLY29905.1"/>
    </source>
</evidence>
<dbReference type="RefSeq" id="WP_181581107.1">
    <property type="nucleotide sequence ID" value="NZ_CP059399.1"/>
</dbReference>
<organism evidence="1 2">
    <name type="scientific">Nocardia huaxiensis</name>
    <dbReference type="NCBI Taxonomy" id="2755382"/>
    <lineage>
        <taxon>Bacteria</taxon>
        <taxon>Bacillati</taxon>
        <taxon>Actinomycetota</taxon>
        <taxon>Actinomycetes</taxon>
        <taxon>Mycobacteriales</taxon>
        <taxon>Nocardiaceae</taxon>
        <taxon>Nocardia</taxon>
    </lineage>
</organism>
<gene>
    <name evidence="1" type="ORF">H0264_32625</name>
</gene>
<name>A0A7D6ZNS5_9NOCA</name>
<keyword evidence="2" id="KW-1185">Reference proteome</keyword>
<proteinExistence type="predicted"/>
<protein>
    <submittedName>
        <fullName evidence="1">Uncharacterized protein</fullName>
    </submittedName>
</protein>